<evidence type="ECO:0000313" key="4">
    <source>
        <dbReference type="EMBL" id="MFC3174563.1"/>
    </source>
</evidence>
<keyword evidence="5" id="KW-1185">Reference proteome</keyword>
<dbReference type="InterPro" id="IPR037026">
    <property type="entry name" value="Vgr_OB-fold_dom_sf"/>
</dbReference>
<feature type="domain" description="Gp5/Type VI secretion system Vgr protein OB-fold" evidence="2">
    <location>
        <begin position="378"/>
        <end position="445"/>
    </location>
</feature>
<dbReference type="InterPro" id="IPR006531">
    <property type="entry name" value="Gp5/Vgr_OB"/>
</dbReference>
<evidence type="ECO:0000259" key="3">
    <source>
        <dbReference type="Pfam" id="PF22178"/>
    </source>
</evidence>
<dbReference type="NCBIfam" id="TIGR03361">
    <property type="entry name" value="VI_Rhs_Vgr"/>
    <property type="match status" value="1"/>
</dbReference>
<dbReference type="InterPro" id="IPR054030">
    <property type="entry name" value="Gp5_Vgr_C"/>
</dbReference>
<evidence type="ECO:0000259" key="2">
    <source>
        <dbReference type="Pfam" id="PF04717"/>
    </source>
</evidence>
<sequence length="617" mass="68314">MAEHFLNLRELAGEPVGDYALLSFHGREAISEPYEYTIELHTLARPDLTKWIGQLAEFDVSPQYGQSRVFAGRIYAARMINADGNPRVQVSIGPAWQALAYTRGTQFFQDRTSIDILDAMTTDLTGYVKKLNVSPAPPARGYAVRFDESELAFLDRLLAHDGIMYFFEYDRRAGNFRNKMVITNQPADYIEVAGGAIHKSDGSLHSLERQFTAAPRGSSHASYNQNKLDQPFIKPGVSSASWGAVYSSTYDTLGHEAKAPGDLSTRATAEDQYQEQIADVVSGNSTEPTFCAGGRVQLHDAGMPVPQRVVLTSVIHSAFDGWALPDAAPSSYSNRFTAIDANRTWRPPVGQPDRHARGPVLGLIQDETSAMGLTIVDDQWRVPVKFPGTREFDRKGNKHYIWLPVQQQWAHSTHGAQFIPRIGTQVIVDFLYGNPDLPFVAGTLYNPAQPYPFDPTSTPTQTGWRSVTDGNGEIVQQFRFEDKPGKEEIYLSTDRDYRREIKHDDWGTVDNNQTLEVKKDRSRKVGGKETVEVTDTRTITVTGKNKLESMNEIELVVGPCSIKLTTSGIEIKAPQIKISADAKLEMQAGGQATLKAPMTQVNADATLILKGGMVLIN</sequence>
<dbReference type="SUPFAM" id="SSF69349">
    <property type="entry name" value="Phage fibre proteins"/>
    <property type="match status" value="1"/>
</dbReference>
<dbReference type="EMBL" id="JBHRTQ010000007">
    <property type="protein sequence ID" value="MFC3174563.1"/>
    <property type="molecule type" value="Genomic_DNA"/>
</dbReference>
<dbReference type="Proteomes" id="UP001595604">
    <property type="component" value="Unassembled WGS sequence"/>
</dbReference>
<protein>
    <submittedName>
        <fullName evidence="4">Type VI secretion system Vgr family protein</fullName>
    </submittedName>
</protein>
<dbReference type="InterPro" id="IPR017847">
    <property type="entry name" value="T6SS_RhsGE_Vgr_subset"/>
</dbReference>
<dbReference type="Gene3D" id="3.55.50.10">
    <property type="entry name" value="Baseplate protein-like domains"/>
    <property type="match status" value="1"/>
</dbReference>
<name>A0ABV7IV11_9SPHN</name>
<dbReference type="Pfam" id="PF04717">
    <property type="entry name" value="Phage_base_V"/>
    <property type="match status" value="1"/>
</dbReference>
<dbReference type="SUPFAM" id="SSF69255">
    <property type="entry name" value="gp5 N-terminal domain-like"/>
    <property type="match status" value="1"/>
</dbReference>
<proteinExistence type="inferred from homology"/>
<evidence type="ECO:0000313" key="5">
    <source>
        <dbReference type="Proteomes" id="UP001595604"/>
    </source>
</evidence>
<dbReference type="InterPro" id="IPR006533">
    <property type="entry name" value="T6SS_Vgr_RhsGE"/>
</dbReference>
<dbReference type="Gene3D" id="4.10.220.110">
    <property type="match status" value="1"/>
</dbReference>
<reference evidence="5" key="1">
    <citation type="journal article" date="2019" name="Int. J. Syst. Evol. Microbiol.">
        <title>The Global Catalogue of Microorganisms (GCM) 10K type strain sequencing project: providing services to taxonomists for standard genome sequencing and annotation.</title>
        <authorList>
            <consortium name="The Broad Institute Genomics Platform"/>
            <consortium name="The Broad Institute Genome Sequencing Center for Infectious Disease"/>
            <person name="Wu L."/>
            <person name="Ma J."/>
        </authorList>
    </citation>
    <scope>NUCLEOTIDE SEQUENCE [LARGE SCALE GENOMIC DNA]</scope>
    <source>
        <strain evidence="5">KCTC 42984</strain>
    </source>
</reference>
<dbReference type="RefSeq" id="WP_379509912.1">
    <property type="nucleotide sequence ID" value="NZ_JBHRTQ010000007.1"/>
</dbReference>
<evidence type="ECO:0000256" key="1">
    <source>
        <dbReference type="ARBA" id="ARBA00005558"/>
    </source>
</evidence>
<dbReference type="Pfam" id="PF22178">
    <property type="entry name" value="Gp5_trimer_C"/>
    <property type="match status" value="1"/>
</dbReference>
<organism evidence="4 5">
    <name type="scientific">Novosphingobium bradum</name>
    <dbReference type="NCBI Taxonomy" id="1737444"/>
    <lineage>
        <taxon>Bacteria</taxon>
        <taxon>Pseudomonadati</taxon>
        <taxon>Pseudomonadota</taxon>
        <taxon>Alphaproteobacteria</taxon>
        <taxon>Sphingomonadales</taxon>
        <taxon>Sphingomonadaceae</taxon>
        <taxon>Novosphingobium</taxon>
    </lineage>
</organism>
<accession>A0ABV7IV11</accession>
<comment type="similarity">
    <text evidence="1">Belongs to the VgrG protein family.</text>
</comment>
<dbReference type="NCBIfam" id="TIGR01646">
    <property type="entry name" value="vgr_GE"/>
    <property type="match status" value="1"/>
</dbReference>
<comment type="caution">
    <text evidence="4">The sequence shown here is derived from an EMBL/GenBank/DDBJ whole genome shotgun (WGS) entry which is preliminary data.</text>
</comment>
<dbReference type="SUPFAM" id="SSF69279">
    <property type="entry name" value="Phage tail proteins"/>
    <property type="match status" value="2"/>
</dbReference>
<feature type="domain" description="Gp5/Type VI secretion system Vgr C-terminal trimerisation" evidence="3">
    <location>
        <begin position="463"/>
        <end position="551"/>
    </location>
</feature>
<dbReference type="Gene3D" id="2.30.110.50">
    <property type="match status" value="1"/>
</dbReference>
<gene>
    <name evidence="4" type="ORF">ACFOD9_09885</name>
</gene>
<dbReference type="Pfam" id="PF05954">
    <property type="entry name" value="Phage_GPD"/>
    <property type="match status" value="1"/>
</dbReference>
<dbReference type="Gene3D" id="2.40.50.230">
    <property type="entry name" value="Gp5 N-terminal domain"/>
    <property type="match status" value="1"/>
</dbReference>